<accession>A0A6J7RL05</accession>
<dbReference type="AlphaFoldDB" id="A0A6J7RL05"/>
<evidence type="ECO:0000313" key="1">
    <source>
        <dbReference type="EMBL" id="CAB4883477.1"/>
    </source>
</evidence>
<proteinExistence type="predicted"/>
<name>A0A6J7RL05_9ZZZZ</name>
<protein>
    <submittedName>
        <fullName evidence="2">Unannotated protein</fullName>
    </submittedName>
</protein>
<reference evidence="2" key="1">
    <citation type="submission" date="2020-05" db="EMBL/GenBank/DDBJ databases">
        <authorList>
            <person name="Chiriac C."/>
            <person name="Salcher M."/>
            <person name="Ghai R."/>
            <person name="Kavagutti S V."/>
        </authorList>
    </citation>
    <scope>NUCLEOTIDE SEQUENCE</scope>
</reference>
<gene>
    <name evidence="1" type="ORF">UFOPK3427_01771</name>
    <name evidence="2" type="ORF">UFOPK4112_01489</name>
</gene>
<evidence type="ECO:0000313" key="2">
    <source>
        <dbReference type="EMBL" id="CAB5029486.1"/>
    </source>
</evidence>
<dbReference type="EMBL" id="CAFBLT010000003">
    <property type="protein sequence ID" value="CAB4883477.1"/>
    <property type="molecule type" value="Genomic_DNA"/>
</dbReference>
<organism evidence="2">
    <name type="scientific">freshwater metagenome</name>
    <dbReference type="NCBI Taxonomy" id="449393"/>
    <lineage>
        <taxon>unclassified sequences</taxon>
        <taxon>metagenomes</taxon>
        <taxon>ecological metagenomes</taxon>
    </lineage>
</organism>
<sequence length="228" mass="23685">MKKVLWGVITVLIGAILIAAVGVGFHSQQYVAPAGTQVAKSDGTVTVNGKTYQHVTLDFVTEPSAAGNLPNGKPVHPGGNEGWPAYAPNNQFQVPANSVVTIHWVQYDSGEVVNNAFFAKVQGTVGGKANINGEVVDGIDPSNMAHSFTVRGLPGVDPNFFVSVPAPSSKLGDEAVNDKGGVTVDFSFISGTKGLYSWNCEFPCGSGVGGFGGAMSSYGYMSGYIHVV</sequence>
<dbReference type="EMBL" id="CAFBPM010000017">
    <property type="protein sequence ID" value="CAB5029486.1"/>
    <property type="molecule type" value="Genomic_DNA"/>
</dbReference>